<protein>
    <submittedName>
        <fullName evidence="3">Coiled-coil protein</fullName>
    </submittedName>
</protein>
<evidence type="ECO:0000313" key="3">
    <source>
        <dbReference type="EMBL" id="TNJ29545.1"/>
    </source>
</evidence>
<organism evidence="3 4">
    <name type="scientific">Giardia muris</name>
    <dbReference type="NCBI Taxonomy" id="5742"/>
    <lineage>
        <taxon>Eukaryota</taxon>
        <taxon>Metamonada</taxon>
        <taxon>Diplomonadida</taxon>
        <taxon>Hexamitidae</taxon>
        <taxon>Giardiinae</taxon>
        <taxon>Giardia</taxon>
    </lineage>
</organism>
<comment type="caution">
    <text evidence="3">The sequence shown here is derived from an EMBL/GenBank/DDBJ whole genome shotgun (WGS) entry which is preliminary data.</text>
</comment>
<evidence type="ECO:0000256" key="1">
    <source>
        <dbReference type="SAM" id="Coils"/>
    </source>
</evidence>
<dbReference type="VEuPathDB" id="GiardiaDB:GMRT_11661"/>
<feature type="coiled-coil region" evidence="1">
    <location>
        <begin position="65"/>
        <end position="113"/>
    </location>
</feature>
<feature type="region of interest" description="Disordered" evidence="2">
    <location>
        <begin position="646"/>
        <end position="671"/>
    </location>
</feature>
<name>A0A4Z1SXK2_GIAMU</name>
<feature type="coiled-coil region" evidence="1">
    <location>
        <begin position="157"/>
        <end position="184"/>
    </location>
</feature>
<dbReference type="Gene3D" id="6.10.280.220">
    <property type="match status" value="1"/>
</dbReference>
<sequence>MDTSGDSLHDYEEVIRRILSRADFEELKGTDLDATGTSLRASALEMPKADLTESHPENSPVVNILAGARLEIERNRQQIRALKTELREKAGLIGSLESELEATQSMAESYRLQSETSSVLPPEHTSAPVQTSPVNRTTSMAAITQTSPFLDVTFGSMASERDEVAALREELSVLHDKYATLVAENAATRQSVSSRQSEADFSSFRSTLEQQQLVMAHEGAVARLEATKVELDLARRHIDELKAQVSVLQGAKESAEARISQLEDENSLLQHDYSSLEERCALVCEESRRIEEKARVSGVELDTIRRKHEAALEEVRLGRDAAEEESKRLVDRLRSREADAEELANQLKAAREDARSLLATTDVIKRENNELRAELEQKSTSFAEQINEILAANGRKHDLAITELRAELLSAQKQRDALAKEVAVLSEQAPRATRPENSDEDLCAQNAALKQKVSEQAADLERARARTQTLAADLDFAKEQLDKLVAKYERQTKAKAELQGALRELDGKARTDREALEAKHRQELARAEGELQNLQLEFKRLKNTAKNATDVQEAYTAELTQLREALAGCRAKYEASRAEHVEVVQSLTKENAELREKIHGLTDECAELTTKYNKAIARPHELELELERLRHECTILKADLEAHTITARSSQGRSQGGLNGGQRSNETSYRETAERLGIENSALRLELAQLQGTALDVTERTSQKLTTLVQENRLLKSQLQTKTKDLGRTMTLIQEGNEAIAQLSRDKAALEAEIREKDSLLQTTRARSLSREAAHTAQLLQLELERQGDTGGLALSDVLERTGRLLRKTTTFGSVSTHTLGQPSRDDIDDDIVRLALLREELQDSVSRHSAALKK</sequence>
<keyword evidence="4" id="KW-1185">Reference proteome</keyword>
<dbReference type="Proteomes" id="UP000315496">
    <property type="component" value="Chromosome 1"/>
</dbReference>
<keyword evidence="1" id="KW-0175">Coiled coil</keyword>
<dbReference type="Gene3D" id="1.10.287.1490">
    <property type="match status" value="1"/>
</dbReference>
<dbReference type="AlphaFoldDB" id="A0A4Z1SXK2"/>
<dbReference type="PANTHER" id="PTHR18937">
    <property type="entry name" value="STRUCTURAL MAINTENANCE OF CHROMOSOMES SMC FAMILY MEMBER"/>
    <property type="match status" value="1"/>
</dbReference>
<dbReference type="OrthoDB" id="10255619at2759"/>
<feature type="coiled-coil region" evidence="1">
    <location>
        <begin position="733"/>
        <end position="767"/>
    </location>
</feature>
<dbReference type="EMBL" id="VDLU01000001">
    <property type="protein sequence ID" value="TNJ29545.1"/>
    <property type="molecule type" value="Genomic_DNA"/>
</dbReference>
<evidence type="ECO:0000256" key="2">
    <source>
        <dbReference type="SAM" id="MobiDB-lite"/>
    </source>
</evidence>
<gene>
    <name evidence="3" type="ORF">GMRT_11661</name>
</gene>
<proteinExistence type="predicted"/>
<feature type="coiled-coil region" evidence="1">
    <location>
        <begin position="224"/>
        <end position="279"/>
    </location>
</feature>
<accession>A0A4Z1SXK2</accession>
<feature type="coiled-coil region" evidence="1">
    <location>
        <begin position="305"/>
        <end position="611"/>
    </location>
</feature>
<reference evidence="3 4" key="1">
    <citation type="submission" date="2019-05" db="EMBL/GenBank/DDBJ databases">
        <title>The compact genome of Giardia muris reveals important steps in the evolution of intestinal protozoan parasites.</title>
        <authorList>
            <person name="Xu F."/>
            <person name="Jimenez-Gonzalez A."/>
            <person name="Einarsson E."/>
            <person name="Astvaldsson A."/>
            <person name="Peirasmaki D."/>
            <person name="Eckmann L."/>
            <person name="Andersson J.O."/>
            <person name="Svard S.G."/>
            <person name="Jerlstrom-Hultqvist J."/>
        </authorList>
    </citation>
    <scope>NUCLEOTIDE SEQUENCE [LARGE SCALE GENOMIC DNA]</scope>
    <source>
        <strain evidence="3 4">Roberts-Thomson</strain>
    </source>
</reference>
<evidence type="ECO:0000313" key="4">
    <source>
        <dbReference type="Proteomes" id="UP000315496"/>
    </source>
</evidence>